<feature type="transmembrane region" description="Helical" evidence="2">
    <location>
        <begin position="75"/>
        <end position="97"/>
    </location>
</feature>
<feature type="region of interest" description="Disordered" evidence="1">
    <location>
        <begin position="26"/>
        <end position="73"/>
    </location>
</feature>
<feature type="compositionally biased region" description="Low complexity" evidence="1">
    <location>
        <begin position="108"/>
        <end position="139"/>
    </location>
</feature>
<comment type="caution">
    <text evidence="4">The sequence shown here is derived from an EMBL/GenBank/DDBJ whole genome shotgun (WGS) entry which is preliminary data.</text>
</comment>
<keyword evidence="2" id="KW-0812">Transmembrane</keyword>
<dbReference type="InterPro" id="IPR018911">
    <property type="entry name" value="Gmad2_Ig-like_dom"/>
</dbReference>
<evidence type="ECO:0000256" key="2">
    <source>
        <dbReference type="SAM" id="Phobius"/>
    </source>
</evidence>
<dbReference type="AlphaFoldDB" id="A0A7Y9UV62"/>
<name>A0A7Y9UV62_9ACTN</name>
<keyword evidence="2" id="KW-1133">Transmembrane helix</keyword>
<proteinExistence type="predicted"/>
<sequence>MRRDPAHPPGDADPPDRLHQLLADAVDDLRPTDRLAAIQRRTGSGAPRATHPLSNSRSDPRPRQKVTPMSDRRPWTYAAAGAAVAAAAVVVAVAVAGGSLTGGDDDPAPAAGEPTPTAAEPTPEPSAAPSSAAPSSAAPPAGEAVVVPAYYVGEGPRGPVLFREFHETQVAGGDVALAAAQEVVGGDPLDPDYRSVWPAGTEVAAVAVQGGVARVDLTAAPPRGDLTEREAELAVQGVVYSVQGALQERLPVQLTVDGKPVAEVLGVPTAEPLAQAPLLETLSLMSITTPAEGATVGDTFTAEGVSNGFEANVQWQVLDGAGAVVAEGYTTAEGWMEERLFPWSAEVDVSGLEPGTYTFLARTDDPSGGAEGGGPDEDTRTVTVE</sequence>
<dbReference type="Pfam" id="PF10646">
    <property type="entry name" value="Germane"/>
    <property type="match status" value="1"/>
</dbReference>
<dbReference type="Proteomes" id="UP000544110">
    <property type="component" value="Unassembled WGS sequence"/>
</dbReference>
<dbReference type="Pfam" id="PF10648">
    <property type="entry name" value="Gmad2"/>
    <property type="match status" value="1"/>
</dbReference>
<organism evidence="4 5">
    <name type="scientific">Nocardioides perillae</name>
    <dbReference type="NCBI Taxonomy" id="1119534"/>
    <lineage>
        <taxon>Bacteria</taxon>
        <taxon>Bacillati</taxon>
        <taxon>Actinomycetota</taxon>
        <taxon>Actinomycetes</taxon>
        <taxon>Propionibacteriales</taxon>
        <taxon>Nocardioidaceae</taxon>
        <taxon>Nocardioides</taxon>
    </lineage>
</organism>
<evidence type="ECO:0000259" key="3">
    <source>
        <dbReference type="SMART" id="SM00909"/>
    </source>
</evidence>
<dbReference type="EMBL" id="JACCAC010000001">
    <property type="protein sequence ID" value="NYG55530.1"/>
    <property type="molecule type" value="Genomic_DNA"/>
</dbReference>
<keyword evidence="5" id="KW-1185">Reference proteome</keyword>
<feature type="region of interest" description="Disordered" evidence="1">
    <location>
        <begin position="362"/>
        <end position="385"/>
    </location>
</feature>
<protein>
    <recommendedName>
        <fullName evidence="3">GerMN domain-containing protein</fullName>
    </recommendedName>
</protein>
<dbReference type="SMART" id="SM00909">
    <property type="entry name" value="Germane"/>
    <property type="match status" value="1"/>
</dbReference>
<keyword evidence="2" id="KW-0472">Membrane</keyword>
<gene>
    <name evidence="4" type="ORF">BJ989_001834</name>
</gene>
<feature type="domain" description="GerMN" evidence="3">
    <location>
        <begin position="176"/>
        <end position="265"/>
    </location>
</feature>
<feature type="region of interest" description="Disordered" evidence="1">
    <location>
        <begin position="101"/>
        <end position="139"/>
    </location>
</feature>
<dbReference type="RefSeq" id="WP_179517956.1">
    <property type="nucleotide sequence ID" value="NZ_JACCAC010000001.1"/>
</dbReference>
<evidence type="ECO:0000313" key="5">
    <source>
        <dbReference type="Proteomes" id="UP000544110"/>
    </source>
</evidence>
<accession>A0A7Y9UV62</accession>
<evidence type="ECO:0000313" key="4">
    <source>
        <dbReference type="EMBL" id="NYG55530.1"/>
    </source>
</evidence>
<evidence type="ECO:0000256" key="1">
    <source>
        <dbReference type="SAM" id="MobiDB-lite"/>
    </source>
</evidence>
<reference evidence="4 5" key="1">
    <citation type="submission" date="2020-07" db="EMBL/GenBank/DDBJ databases">
        <title>Sequencing the genomes of 1000 actinobacteria strains.</title>
        <authorList>
            <person name="Klenk H.-P."/>
        </authorList>
    </citation>
    <scope>NUCLEOTIDE SEQUENCE [LARGE SCALE GENOMIC DNA]</scope>
    <source>
        <strain evidence="4 5">DSM 24552</strain>
    </source>
</reference>
<dbReference type="InterPro" id="IPR019606">
    <property type="entry name" value="GerMN"/>
</dbReference>